<gene>
    <name evidence="1" type="ORF">IDH44_25305</name>
</gene>
<evidence type="ECO:0000313" key="2">
    <source>
        <dbReference type="Proteomes" id="UP000621560"/>
    </source>
</evidence>
<protein>
    <submittedName>
        <fullName evidence="1">Uncharacterized protein</fullName>
    </submittedName>
</protein>
<name>A0A927BZ23_9BACL</name>
<dbReference type="Proteomes" id="UP000621560">
    <property type="component" value="Unassembled WGS sequence"/>
</dbReference>
<comment type="caution">
    <text evidence="1">The sequence shown here is derived from an EMBL/GenBank/DDBJ whole genome shotgun (WGS) entry which is preliminary data.</text>
</comment>
<accession>A0A927BZ23</accession>
<reference evidence="1" key="1">
    <citation type="submission" date="2020-09" db="EMBL/GenBank/DDBJ databases">
        <title>A novel bacterium of genus Paenibacillus, isolated from South China Sea.</title>
        <authorList>
            <person name="Huang H."/>
            <person name="Mo K."/>
            <person name="Hu Y."/>
        </authorList>
    </citation>
    <scope>NUCLEOTIDE SEQUENCE</scope>
    <source>
        <strain evidence="1">IB182496</strain>
    </source>
</reference>
<organism evidence="1 2">
    <name type="scientific">Paenibacillus sabuli</name>
    <dbReference type="NCBI Taxonomy" id="2772509"/>
    <lineage>
        <taxon>Bacteria</taxon>
        <taxon>Bacillati</taxon>
        <taxon>Bacillota</taxon>
        <taxon>Bacilli</taxon>
        <taxon>Bacillales</taxon>
        <taxon>Paenibacillaceae</taxon>
        <taxon>Paenibacillus</taxon>
    </lineage>
</organism>
<dbReference type="RefSeq" id="WP_190921610.1">
    <property type="nucleotide sequence ID" value="NZ_JACXIZ010000071.1"/>
</dbReference>
<dbReference type="AlphaFoldDB" id="A0A927BZ23"/>
<proteinExistence type="predicted"/>
<sequence length="72" mass="8070">MARYLFAFEVVSTGSKGEFSWNAATEEEAREQVQAKIADFEFTEVEDIRVGDLLATKETTGDQYYECEGCSA</sequence>
<keyword evidence="2" id="KW-1185">Reference proteome</keyword>
<evidence type="ECO:0000313" key="1">
    <source>
        <dbReference type="EMBL" id="MBD2848511.1"/>
    </source>
</evidence>
<dbReference type="EMBL" id="JACXIZ010000071">
    <property type="protein sequence ID" value="MBD2848511.1"/>
    <property type="molecule type" value="Genomic_DNA"/>
</dbReference>